<protein>
    <submittedName>
        <fullName evidence="2">Uncharacterized protein</fullName>
    </submittedName>
</protein>
<organism evidence="2 3">
    <name type="scientific">Burkholderia plantarii</name>
    <dbReference type="NCBI Taxonomy" id="41899"/>
    <lineage>
        <taxon>Bacteria</taxon>
        <taxon>Pseudomonadati</taxon>
        <taxon>Pseudomonadota</taxon>
        <taxon>Betaproteobacteria</taxon>
        <taxon>Burkholderiales</taxon>
        <taxon>Burkholderiaceae</taxon>
        <taxon>Burkholderia</taxon>
    </lineage>
</organism>
<evidence type="ECO:0000313" key="2">
    <source>
        <dbReference type="EMBL" id="AJK46626.1"/>
    </source>
</evidence>
<evidence type="ECO:0000313" key="3">
    <source>
        <dbReference type="Proteomes" id="UP000031838"/>
    </source>
</evidence>
<dbReference type="Proteomes" id="UP000031838">
    <property type="component" value="Chromosome 1"/>
</dbReference>
<dbReference type="HOGENOM" id="CLU_1131925_0_0_4"/>
<feature type="region of interest" description="Disordered" evidence="1">
    <location>
        <begin position="63"/>
        <end position="86"/>
    </location>
</feature>
<reference evidence="2 3" key="2">
    <citation type="journal article" date="2016" name="Appl. Microbiol. Biotechnol.">
        <title>Mutations improving production and secretion of extracellular lipase by Burkholderia glumae PG1.</title>
        <authorList>
            <person name="Knapp A."/>
            <person name="Voget S."/>
            <person name="Gao R."/>
            <person name="Zaburannyi N."/>
            <person name="Krysciak D."/>
            <person name="Breuer M."/>
            <person name="Hauer B."/>
            <person name="Streit W.R."/>
            <person name="Muller R."/>
            <person name="Daniel R."/>
            <person name="Jaeger K.E."/>
        </authorList>
    </citation>
    <scope>NUCLEOTIDE SEQUENCE [LARGE SCALE GENOMIC DNA]</scope>
    <source>
        <strain evidence="2 3">PG1</strain>
    </source>
</reference>
<dbReference type="EMBL" id="CP002580">
    <property type="protein sequence ID" value="AJK46626.1"/>
    <property type="molecule type" value="Genomic_DNA"/>
</dbReference>
<dbReference type="AlphaFoldDB" id="A0A0B6S314"/>
<gene>
    <name evidence="2" type="ORF">BGL_1c21170</name>
</gene>
<proteinExistence type="predicted"/>
<reference evidence="3" key="1">
    <citation type="submission" date="2011-03" db="EMBL/GenBank/DDBJ databases">
        <authorList>
            <person name="Voget S."/>
            <person name="Streit W.R."/>
            <person name="Jaeger K.E."/>
            <person name="Daniel R."/>
        </authorList>
    </citation>
    <scope>NUCLEOTIDE SEQUENCE [LARGE SCALE GENOMIC DNA]</scope>
    <source>
        <strain evidence="3">PG1</strain>
    </source>
</reference>
<accession>A0A0B6S314</accession>
<dbReference type="RefSeq" id="WP_042625081.1">
    <property type="nucleotide sequence ID" value="NZ_CP002580.1"/>
</dbReference>
<evidence type="ECO:0000256" key="1">
    <source>
        <dbReference type="SAM" id="MobiDB-lite"/>
    </source>
</evidence>
<name>A0A0B6S314_BURPL</name>
<keyword evidence="3" id="KW-1185">Reference proteome</keyword>
<dbReference type="KEGG" id="bgp:BGL_1c21170"/>
<sequence>MNSAPEPIPTEQDMQAYADGRLAAERQASVFAYLARRPAEARRVAFYARVNAQLRASFPDDGQGAGGALAAIPPTPGRHGTTKPARRRPWRTVLAALAAAIVAASLPTLARVPDRRLDAAAYDTLVALSAHAPASPGEGAAASVSFPLAPLVSPRFTPAPPAPLDTAPDLSAAGFRVADARRLEIWPFAGANAFVYRNAAGEPVVLVAPGPPDGGGRWQARRVGAARLLAWTSRAGRHIVIAGDARTRGLMRAADLLAGD</sequence>